<feature type="compositionally biased region" description="Basic and acidic residues" evidence="2">
    <location>
        <begin position="40"/>
        <end position="50"/>
    </location>
</feature>
<organism evidence="4 5">
    <name type="scientific">Kingdonia uniflora</name>
    <dbReference type="NCBI Taxonomy" id="39325"/>
    <lineage>
        <taxon>Eukaryota</taxon>
        <taxon>Viridiplantae</taxon>
        <taxon>Streptophyta</taxon>
        <taxon>Embryophyta</taxon>
        <taxon>Tracheophyta</taxon>
        <taxon>Spermatophyta</taxon>
        <taxon>Magnoliopsida</taxon>
        <taxon>Ranunculales</taxon>
        <taxon>Circaeasteraceae</taxon>
        <taxon>Kingdonia</taxon>
    </lineage>
</organism>
<dbReference type="PANTHER" id="PTHR12210">
    <property type="entry name" value="DULLARD PROTEIN PHOSPHATASE"/>
    <property type="match status" value="1"/>
</dbReference>
<dbReference type="Pfam" id="PF03031">
    <property type="entry name" value="NIF"/>
    <property type="match status" value="1"/>
</dbReference>
<dbReference type="InterPro" id="IPR050365">
    <property type="entry name" value="TIM50"/>
</dbReference>
<feature type="compositionally biased region" description="Basic and acidic residues" evidence="2">
    <location>
        <begin position="65"/>
        <end position="88"/>
    </location>
</feature>
<dbReference type="PROSITE" id="PS50969">
    <property type="entry name" value="FCP1"/>
    <property type="match status" value="1"/>
</dbReference>
<reference evidence="4 5" key="1">
    <citation type="journal article" date="2020" name="IScience">
        <title>Genome Sequencing of the Endangered Kingdonia uniflora (Circaeasteraceae, Ranunculales) Reveals Potential Mechanisms of Evolutionary Specialization.</title>
        <authorList>
            <person name="Sun Y."/>
            <person name="Deng T."/>
            <person name="Zhang A."/>
            <person name="Moore M.J."/>
            <person name="Landis J.B."/>
            <person name="Lin N."/>
            <person name="Zhang H."/>
            <person name="Zhang X."/>
            <person name="Huang J."/>
            <person name="Zhang X."/>
            <person name="Sun H."/>
            <person name="Wang H."/>
        </authorList>
    </citation>
    <scope>NUCLEOTIDE SEQUENCE [LARGE SCALE GENOMIC DNA]</scope>
    <source>
        <strain evidence="4">TB1705</strain>
        <tissue evidence="4">Leaf</tissue>
    </source>
</reference>
<keyword evidence="1" id="KW-0653">Protein transport</keyword>
<keyword evidence="1" id="KW-0809">Transit peptide</keyword>
<dbReference type="InterPro" id="IPR004274">
    <property type="entry name" value="FCP1_dom"/>
</dbReference>
<comment type="subunit">
    <text evidence="1">Component of the TIM23 complex.</text>
</comment>
<dbReference type="AlphaFoldDB" id="A0A7J7NWC8"/>
<dbReference type="SMART" id="SM00577">
    <property type="entry name" value="CPDc"/>
    <property type="match status" value="1"/>
</dbReference>
<keyword evidence="1" id="KW-0811">Translocation</keyword>
<comment type="caution">
    <text evidence="4">The sequence shown here is derived from an EMBL/GenBank/DDBJ whole genome shotgun (WGS) entry which is preliminary data.</text>
</comment>
<comment type="similarity">
    <text evidence="1">Belongs to the TIM50 family.</text>
</comment>
<evidence type="ECO:0000256" key="1">
    <source>
        <dbReference type="RuleBase" id="RU365079"/>
    </source>
</evidence>
<comment type="subcellular location">
    <subcellularLocation>
        <location evidence="1">Mitochondrion inner membrane</location>
        <topology evidence="1">Single-pass membrane protein</topology>
    </subcellularLocation>
</comment>
<sequence length="403" mass="45232">MSNSSEITKKEISGDDLSNTTCVKIKKEMKTEGGKGNTSEMEKKEMKSDVDIGSSSTSDTIKQGKKSDIDGDMSSKNEIIKKVGKSDGDISSSSVGIKKEVKSEKGISNPSVTMKQEVKSEDVKQEVKSGKGISSPTVTVKQEVKSEDVKNKEKVSKDYIDTLLRDELNKLSLSTEKKPQPAKGRKGKLLVLQLNGLLSDIIFGYPPRGSSIPYKMINRRTVFKRPFCDEFLKFCFEKFDVGVWTARAKWNSNNFVDYIFGDMKHDLLFCWDNSHCTETGFTRLEDSNKPLLLKEVKKLYNKNLPWNGGVYDESNTLLLDDAPYKALLNPPNTAIFPKMFTYCDNNDVSLGPRGDLRLYLEGLALSEDFQNYVKEHPFGQTAITNKSSSWGFYEKVICKLGVK</sequence>
<accession>A0A7J7NWC8</accession>
<keyword evidence="1" id="KW-0496">Mitochondrion</keyword>
<dbReference type="Gene3D" id="3.40.50.1000">
    <property type="entry name" value="HAD superfamily/HAD-like"/>
    <property type="match status" value="1"/>
</dbReference>
<evidence type="ECO:0000256" key="2">
    <source>
        <dbReference type="SAM" id="MobiDB-lite"/>
    </source>
</evidence>
<dbReference type="InterPro" id="IPR023214">
    <property type="entry name" value="HAD_sf"/>
</dbReference>
<evidence type="ECO:0000259" key="3">
    <source>
        <dbReference type="PROSITE" id="PS50969"/>
    </source>
</evidence>
<dbReference type="Proteomes" id="UP000541444">
    <property type="component" value="Unassembled WGS sequence"/>
</dbReference>
<keyword evidence="5" id="KW-1185">Reference proteome</keyword>
<name>A0A7J7NWC8_9MAGN</name>
<gene>
    <name evidence="4" type="ORF">GIB67_009501</name>
</gene>
<dbReference type="GO" id="GO:0015031">
    <property type="term" value="P:protein transport"/>
    <property type="evidence" value="ECO:0007669"/>
    <property type="project" value="UniProtKB-KW"/>
</dbReference>
<proteinExistence type="inferred from homology"/>
<keyword evidence="1" id="KW-0813">Transport</keyword>
<evidence type="ECO:0000313" key="5">
    <source>
        <dbReference type="Proteomes" id="UP000541444"/>
    </source>
</evidence>
<protein>
    <recommendedName>
        <fullName evidence="1">Mitochondrial import inner membrane translocase subunit TIM50</fullName>
    </recommendedName>
</protein>
<dbReference type="OrthoDB" id="1711508at2759"/>
<dbReference type="EMBL" id="JACGCM010000497">
    <property type="protein sequence ID" value="KAF6171360.1"/>
    <property type="molecule type" value="Genomic_DNA"/>
</dbReference>
<dbReference type="InterPro" id="IPR036412">
    <property type="entry name" value="HAD-like_sf"/>
</dbReference>
<feature type="region of interest" description="Disordered" evidence="2">
    <location>
        <begin position="1"/>
        <end position="108"/>
    </location>
</feature>
<dbReference type="GO" id="GO:0005744">
    <property type="term" value="C:TIM23 mitochondrial import inner membrane translocase complex"/>
    <property type="evidence" value="ECO:0007669"/>
    <property type="project" value="UniProtKB-UniRule"/>
</dbReference>
<dbReference type="SUPFAM" id="SSF56784">
    <property type="entry name" value="HAD-like"/>
    <property type="match status" value="1"/>
</dbReference>
<feature type="domain" description="FCP1 homology" evidence="3">
    <location>
        <begin position="183"/>
        <end position="363"/>
    </location>
</feature>
<evidence type="ECO:0000313" key="4">
    <source>
        <dbReference type="EMBL" id="KAF6171360.1"/>
    </source>
</evidence>
<comment type="function">
    <text evidence="1">Essential component of the TIM23 complex, a complex that mediates the translocation of transit peptide-containing proteins across the mitochondrial inner membrane.</text>
</comment>